<reference evidence="2" key="1">
    <citation type="submission" date="2016-01" db="EMBL/GenBank/DDBJ databases">
        <authorList>
            <person name="Peeters C."/>
        </authorList>
    </citation>
    <scope>NUCLEOTIDE SEQUENCE [LARGE SCALE GENOMIC DNA]</scope>
    <source>
        <strain evidence="2">LMG 29317</strain>
    </source>
</reference>
<evidence type="ECO:0000313" key="2">
    <source>
        <dbReference type="EMBL" id="SAL42160.1"/>
    </source>
</evidence>
<dbReference type="Proteomes" id="UP000055019">
    <property type="component" value="Unassembled WGS sequence"/>
</dbReference>
<protein>
    <submittedName>
        <fullName evidence="2">Uncharacterized protein</fullName>
    </submittedName>
</protein>
<evidence type="ECO:0000313" key="3">
    <source>
        <dbReference type="Proteomes" id="UP000055019"/>
    </source>
</evidence>
<proteinExistence type="predicted"/>
<dbReference type="EMBL" id="FCOM02000005">
    <property type="protein sequence ID" value="SAL42160.1"/>
    <property type="molecule type" value="Genomic_DNA"/>
</dbReference>
<keyword evidence="3" id="KW-1185">Reference proteome</keyword>
<gene>
    <name evidence="2" type="ORF">AWB74_01709</name>
</gene>
<accession>A0A158HET3</accession>
<evidence type="ECO:0000256" key="1">
    <source>
        <dbReference type="SAM" id="MobiDB-lite"/>
    </source>
</evidence>
<name>A0A158HET3_9BURK</name>
<feature type="region of interest" description="Disordered" evidence="1">
    <location>
        <begin position="253"/>
        <end position="300"/>
    </location>
</feature>
<comment type="caution">
    <text evidence="2">The sequence shown here is derived from an EMBL/GenBank/DDBJ whole genome shotgun (WGS) entry which is preliminary data.</text>
</comment>
<organism evidence="2 3">
    <name type="scientific">Caballeronia arvi</name>
    <dbReference type="NCBI Taxonomy" id="1777135"/>
    <lineage>
        <taxon>Bacteria</taxon>
        <taxon>Pseudomonadati</taxon>
        <taxon>Pseudomonadota</taxon>
        <taxon>Betaproteobacteria</taxon>
        <taxon>Burkholderiales</taxon>
        <taxon>Burkholderiaceae</taxon>
        <taxon>Caballeronia</taxon>
    </lineage>
</organism>
<sequence length="300" mass="34555">MHRKGFVKINQLAAWINTESEKLGWTDTQTSNKWYKLDNGDFIFHPAGPIEMLGQLFDDAELIFENGPANLWRALWGNAFDPSVLWPLCRTRFSSEGPWLDDAAWRKVETTSFKERTFYETIREFEGEILIALAHREPLTLNHLTEAVALYRLHQIINSLAVSDVDGIGAYRCVQHCLNATGIFHELNSYDGFFLVRDELENMEKKRLDLDGSYRASIGLTKHEAPLYANASLSWITDADRWDALDLDWAPSERRPPQSLADQISDRRREINARFDPRSTRRNGNQDNSEPKATVRLVKD</sequence>
<dbReference type="AlphaFoldDB" id="A0A158HET3"/>
<feature type="compositionally biased region" description="Basic and acidic residues" evidence="1">
    <location>
        <begin position="264"/>
        <end position="279"/>
    </location>
</feature>